<evidence type="ECO:0000256" key="3">
    <source>
        <dbReference type="ARBA" id="ARBA00022676"/>
    </source>
</evidence>
<accession>A0A7D9CXY5</accession>
<dbReference type="InterPro" id="IPR021988">
    <property type="entry name" value="BMT1"/>
</dbReference>
<keyword evidence="10" id="KW-0961">Cell wall biogenesis/degradation</keyword>
<evidence type="ECO:0000256" key="7">
    <source>
        <dbReference type="ARBA" id="ARBA00022989"/>
    </source>
</evidence>
<keyword evidence="5 12" id="KW-0812">Transmembrane</keyword>
<feature type="region of interest" description="Disordered" evidence="11">
    <location>
        <begin position="555"/>
        <end position="590"/>
    </location>
</feature>
<feature type="compositionally biased region" description="Basic and acidic residues" evidence="11">
    <location>
        <begin position="574"/>
        <end position="586"/>
    </location>
</feature>
<keyword evidence="4" id="KW-0808">Transferase</keyword>
<comment type="subcellular location">
    <subcellularLocation>
        <location evidence="1">Membrane</location>
        <topology evidence="1">Single-pass type II membrane protein</topology>
    </subcellularLocation>
</comment>
<keyword evidence="3" id="KW-0328">Glycosyltransferase</keyword>
<evidence type="ECO:0000256" key="8">
    <source>
        <dbReference type="ARBA" id="ARBA00023136"/>
    </source>
</evidence>
<dbReference type="Proteomes" id="UP000478008">
    <property type="component" value="Unassembled WGS sequence"/>
</dbReference>
<evidence type="ECO:0000256" key="10">
    <source>
        <dbReference type="ARBA" id="ARBA00023316"/>
    </source>
</evidence>
<feature type="transmembrane region" description="Helical" evidence="12">
    <location>
        <begin position="20"/>
        <end position="38"/>
    </location>
</feature>
<keyword evidence="14" id="KW-1185">Reference proteome</keyword>
<evidence type="ECO:0000256" key="11">
    <source>
        <dbReference type="SAM" id="MobiDB-lite"/>
    </source>
</evidence>
<comment type="similarity">
    <text evidence="2">Belongs to the BMT family.</text>
</comment>
<evidence type="ECO:0000256" key="6">
    <source>
        <dbReference type="ARBA" id="ARBA00022968"/>
    </source>
</evidence>
<evidence type="ECO:0000313" key="13">
    <source>
        <dbReference type="EMBL" id="VUG17913.1"/>
    </source>
</evidence>
<dbReference type="GO" id="GO:0000030">
    <property type="term" value="F:mannosyltransferase activity"/>
    <property type="evidence" value="ECO:0007669"/>
    <property type="project" value="InterPro"/>
</dbReference>
<keyword evidence="9" id="KW-0325">Glycoprotein</keyword>
<evidence type="ECO:0000256" key="12">
    <source>
        <dbReference type="SAM" id="Phobius"/>
    </source>
</evidence>
<evidence type="ECO:0000256" key="1">
    <source>
        <dbReference type="ARBA" id="ARBA00004606"/>
    </source>
</evidence>
<dbReference type="EMBL" id="CABFWN010000002">
    <property type="protein sequence ID" value="VUG17913.1"/>
    <property type="molecule type" value="Genomic_DNA"/>
</dbReference>
<gene>
    <name evidence="13" type="ORF">DEBR0S2_19152G</name>
</gene>
<dbReference type="Pfam" id="PF12141">
    <property type="entry name" value="BMT"/>
    <property type="match status" value="1"/>
</dbReference>
<organism evidence="13 14">
    <name type="scientific">Dekkera bruxellensis</name>
    <name type="common">Brettanomyces custersii</name>
    <dbReference type="NCBI Taxonomy" id="5007"/>
    <lineage>
        <taxon>Eukaryota</taxon>
        <taxon>Fungi</taxon>
        <taxon>Dikarya</taxon>
        <taxon>Ascomycota</taxon>
        <taxon>Saccharomycotina</taxon>
        <taxon>Pichiomycetes</taxon>
        <taxon>Pichiales</taxon>
        <taxon>Pichiaceae</taxon>
        <taxon>Brettanomyces</taxon>
    </lineage>
</organism>
<dbReference type="GO" id="GO:0071555">
    <property type="term" value="P:cell wall organization"/>
    <property type="evidence" value="ECO:0007669"/>
    <property type="project" value="UniProtKB-KW"/>
</dbReference>
<dbReference type="GO" id="GO:0016020">
    <property type="term" value="C:membrane"/>
    <property type="evidence" value="ECO:0007669"/>
    <property type="project" value="UniProtKB-SubCell"/>
</dbReference>
<name>A0A7D9CXY5_DEKBR</name>
<evidence type="ECO:0000313" key="14">
    <source>
        <dbReference type="Proteomes" id="UP000478008"/>
    </source>
</evidence>
<dbReference type="AlphaFoldDB" id="A0A7D9CXY5"/>
<evidence type="ECO:0000256" key="4">
    <source>
        <dbReference type="ARBA" id="ARBA00022679"/>
    </source>
</evidence>
<evidence type="ECO:0000256" key="9">
    <source>
        <dbReference type="ARBA" id="ARBA00023180"/>
    </source>
</evidence>
<evidence type="ECO:0000256" key="2">
    <source>
        <dbReference type="ARBA" id="ARBA00009486"/>
    </source>
</evidence>
<protein>
    <submittedName>
        <fullName evidence="13">DEBR0S2_19152g1_1</fullName>
    </submittedName>
</protein>
<proteinExistence type="inferred from homology"/>
<keyword evidence="8 12" id="KW-0472">Membrane</keyword>
<reference evidence="13 14" key="1">
    <citation type="submission" date="2019-07" db="EMBL/GenBank/DDBJ databases">
        <authorList>
            <person name="Friedrich A."/>
            <person name="Schacherer J."/>
        </authorList>
    </citation>
    <scope>NUCLEOTIDE SEQUENCE [LARGE SCALE GENOMIC DNA]</scope>
</reference>
<keyword evidence="6" id="KW-0735">Signal-anchor</keyword>
<keyword evidence="7 12" id="KW-1133">Transmembrane helix</keyword>
<evidence type="ECO:0000256" key="5">
    <source>
        <dbReference type="ARBA" id="ARBA00022692"/>
    </source>
</evidence>
<sequence length="665" mass="75918">MNLKGVSLKIWRGHRAFKVVIPTIFLILLALLCTWTGLDALTSKLEEPQPLALGLITNRNSTVSGGKEAFIPTKDEIKNAREYYYKLLDQSLLRLDLMPLERPKIENTSIYSGPSGYFMNISSARTVQFNSYLATDRKDDGDICEHMKFGQEKSTRSTEIKISEAKPLGDDVNISAIKRYLNISGYGEDVPKVDISNMENDCWYRFAGSAIWLEDQQCYFEVDRIMYAPESRSSPWLSLIWMQLFDKDFNEIKSKRLRFMDLSGEEIESVLSELGNFNATENIDRREKLLDKISTKFPAVMDISFITEDFGRPQGPEDPRIFARLDKNGKTEPVVVFNQINDREQVAMYAGFPLRRNREQDKHGVPTVEFNFGSETNLEFKPIEKNWMPFIEDPEDGDKISFIYELDPLAILHCTLHDGICDVAQKIKAEPTEIETGVSLRGGTNLIAIPSSIVQEIFTKEQTEGNNVGMWVSFLKYHGWESGCGSSTYRPALLTLVRYDDKYKIEMMSGAFDFGMDVLSFDGKSVKCDDDGPNVLSPNSIPFWKITKVGNLKETDNEKRASEKTQVQNAPNNENDHKEEENKEMLDSNSPEYKDLMGLTISEADRNVKYLVISNIINYVMEAFKTSSLSRLGSFDESIYTEMVDIEKCAVLDFLEYCKEYEKTH</sequence>